<organism evidence="4">
    <name type="scientific">marine sediment metagenome</name>
    <dbReference type="NCBI Taxonomy" id="412755"/>
    <lineage>
        <taxon>unclassified sequences</taxon>
        <taxon>metagenomes</taxon>
        <taxon>ecological metagenomes</taxon>
    </lineage>
</organism>
<comment type="caution">
    <text evidence="4">The sequence shown here is derived from an EMBL/GenBank/DDBJ whole genome shotgun (WGS) entry which is preliminary data.</text>
</comment>
<reference evidence="4" key="1">
    <citation type="journal article" date="2015" name="Nature">
        <title>Complex archaea that bridge the gap between prokaryotes and eukaryotes.</title>
        <authorList>
            <person name="Spang A."/>
            <person name="Saw J.H."/>
            <person name="Jorgensen S.L."/>
            <person name="Zaremba-Niedzwiedzka K."/>
            <person name="Martijn J."/>
            <person name="Lind A.E."/>
            <person name="van Eijk R."/>
            <person name="Schleper C."/>
            <person name="Guy L."/>
            <person name="Ettema T.J."/>
        </authorList>
    </citation>
    <scope>NUCLEOTIDE SEQUENCE</scope>
</reference>
<sequence length="123" mass="14159">MAKQKSKNIIEKVDLSRKKKIEFDINTNIRVTYKTGKILYGKNRVLKYLREASFKMIITSNNCPAELSNQLNYYNSLMKNSIYIHKYKGSSWDLGLACAKPYMISVIGIINEGDSNILSLRDK</sequence>
<dbReference type="Gene3D" id="3.30.1330.30">
    <property type="match status" value="1"/>
</dbReference>
<accession>A0A0F9QZB1</accession>
<dbReference type="EMBL" id="LAZR01001254">
    <property type="protein sequence ID" value="KKN47839.1"/>
    <property type="molecule type" value="Genomic_DNA"/>
</dbReference>
<dbReference type="GO" id="GO:1990904">
    <property type="term" value="C:ribonucleoprotein complex"/>
    <property type="evidence" value="ECO:0007669"/>
    <property type="project" value="UniProtKB-KW"/>
</dbReference>
<name>A0A0F9QZB1_9ZZZZ</name>
<evidence type="ECO:0000256" key="1">
    <source>
        <dbReference type="ARBA" id="ARBA00022980"/>
    </source>
</evidence>
<gene>
    <name evidence="4" type="ORF">LCGC14_0658820</name>
</gene>
<dbReference type="GO" id="GO:0003723">
    <property type="term" value="F:RNA binding"/>
    <property type="evidence" value="ECO:0007669"/>
    <property type="project" value="InterPro"/>
</dbReference>
<feature type="domain" description="Ribosomal protein eL8/eL30/eS12/Gadd45" evidence="3">
    <location>
        <begin position="25"/>
        <end position="118"/>
    </location>
</feature>
<dbReference type="SUPFAM" id="SSF55315">
    <property type="entry name" value="L30e-like"/>
    <property type="match status" value="1"/>
</dbReference>
<dbReference type="InterPro" id="IPR029064">
    <property type="entry name" value="Ribosomal_eL30-like_sf"/>
</dbReference>
<evidence type="ECO:0000256" key="2">
    <source>
        <dbReference type="ARBA" id="ARBA00023274"/>
    </source>
</evidence>
<evidence type="ECO:0000259" key="3">
    <source>
        <dbReference type="Pfam" id="PF01248"/>
    </source>
</evidence>
<keyword evidence="2" id="KW-0687">Ribonucleoprotein</keyword>
<dbReference type="AlphaFoldDB" id="A0A0F9QZB1"/>
<evidence type="ECO:0000313" key="4">
    <source>
        <dbReference type="EMBL" id="KKN47839.1"/>
    </source>
</evidence>
<dbReference type="GO" id="GO:0005840">
    <property type="term" value="C:ribosome"/>
    <property type="evidence" value="ECO:0007669"/>
    <property type="project" value="UniProtKB-KW"/>
</dbReference>
<dbReference type="PANTHER" id="PTHR11449">
    <property type="entry name" value="RIBOSOMAL PROTEIN L30"/>
    <property type="match status" value="1"/>
</dbReference>
<dbReference type="InterPro" id="IPR004038">
    <property type="entry name" value="Ribosomal_eL8/eL30/eS12/Gad45"/>
</dbReference>
<dbReference type="NCBIfam" id="NF002172">
    <property type="entry name" value="PRK01018.1"/>
    <property type="match status" value="1"/>
</dbReference>
<keyword evidence="1" id="KW-0689">Ribosomal protein</keyword>
<proteinExistence type="predicted"/>
<protein>
    <recommendedName>
        <fullName evidence="3">Ribosomal protein eL8/eL30/eS12/Gadd45 domain-containing protein</fullName>
    </recommendedName>
</protein>
<dbReference type="Pfam" id="PF01248">
    <property type="entry name" value="Ribosomal_L7Ae"/>
    <property type="match status" value="1"/>
</dbReference>
<dbReference type="InterPro" id="IPR039109">
    <property type="entry name" value="Ribosomal_eL30-like"/>
</dbReference>